<dbReference type="Pfam" id="PF01144">
    <property type="entry name" value="CoA_trans"/>
    <property type="match status" value="1"/>
</dbReference>
<dbReference type="NCBIfam" id="TIGR02429">
    <property type="entry name" value="pcaI_scoA_fam"/>
    <property type="match status" value="1"/>
</dbReference>
<dbReference type="EMBL" id="VSSQ01015267">
    <property type="protein sequence ID" value="MPM55423.1"/>
    <property type="molecule type" value="Genomic_DNA"/>
</dbReference>
<dbReference type="InterPro" id="IPR004163">
    <property type="entry name" value="CoA_transf_BS"/>
</dbReference>
<dbReference type="GO" id="GO:0008775">
    <property type="term" value="F:acetate CoA-transferase activity"/>
    <property type="evidence" value="ECO:0007669"/>
    <property type="project" value="UniProtKB-EC"/>
</dbReference>
<comment type="caution">
    <text evidence="3">The sequence shown here is derived from an EMBL/GenBank/DDBJ whole genome shotgun (WGS) entry which is preliminary data.</text>
</comment>
<keyword evidence="2 3" id="KW-0808">Transferase</keyword>
<accession>A0A645AWY8</accession>
<evidence type="ECO:0000256" key="2">
    <source>
        <dbReference type="ARBA" id="ARBA00022679"/>
    </source>
</evidence>
<dbReference type="InterPro" id="IPR004165">
    <property type="entry name" value="CoA_trans_fam_I"/>
</dbReference>
<dbReference type="PROSITE" id="PS01273">
    <property type="entry name" value="COA_TRANSF_1"/>
    <property type="match status" value="1"/>
</dbReference>
<reference evidence="3" key="1">
    <citation type="submission" date="2019-08" db="EMBL/GenBank/DDBJ databases">
        <authorList>
            <person name="Kucharzyk K."/>
            <person name="Murdoch R.W."/>
            <person name="Higgins S."/>
            <person name="Loffler F."/>
        </authorList>
    </citation>
    <scope>NUCLEOTIDE SEQUENCE</scope>
</reference>
<dbReference type="SUPFAM" id="SSF100950">
    <property type="entry name" value="NagB/RpiA/CoA transferase-like"/>
    <property type="match status" value="1"/>
</dbReference>
<comment type="similarity">
    <text evidence="1">Belongs to the 3-oxoacid CoA-transferase subunit A family.</text>
</comment>
<dbReference type="PANTHER" id="PTHR13707:SF60">
    <property type="entry name" value="ACETATE COA-TRANSFERASE SUBUNIT ALPHA"/>
    <property type="match status" value="1"/>
</dbReference>
<evidence type="ECO:0000313" key="3">
    <source>
        <dbReference type="EMBL" id="MPM55423.1"/>
    </source>
</evidence>
<proteinExistence type="inferred from homology"/>
<dbReference type="PANTHER" id="PTHR13707">
    <property type="entry name" value="KETOACID-COENZYME A TRANSFERASE"/>
    <property type="match status" value="1"/>
</dbReference>
<dbReference type="EC" id="2.8.3.8" evidence="3"/>
<dbReference type="InterPro" id="IPR012792">
    <property type="entry name" value="3-oxoacid_CoA-transf_A"/>
</dbReference>
<dbReference type="AlphaFoldDB" id="A0A645AWY8"/>
<dbReference type="SMART" id="SM00882">
    <property type="entry name" value="CoA_trans"/>
    <property type="match status" value="1"/>
</dbReference>
<dbReference type="Gene3D" id="3.40.1080.10">
    <property type="entry name" value="Glutaconate Coenzyme A-transferase"/>
    <property type="match status" value="1"/>
</dbReference>
<name>A0A645AWY8_9ZZZZ</name>
<evidence type="ECO:0000256" key="1">
    <source>
        <dbReference type="ARBA" id="ARBA00005612"/>
    </source>
</evidence>
<dbReference type="InterPro" id="IPR037171">
    <property type="entry name" value="NagB/RpiA_transferase-like"/>
</dbReference>
<protein>
    <submittedName>
        <fullName evidence="3">Acetate CoA-transferase subunit alpha</fullName>
        <ecNumber evidence="3">2.8.3.8</ecNumber>
    </submittedName>
</protein>
<sequence length="221" mass="23624">MIFLINKIISVKEAAEKVQDGMTIMVGGFLANGTPENLIDAIVKNNVKNLTLICNDTGFPDKGVGKMVVNKQFKKIIASHVGTNPETANQMNSGETEVVLTPQGTLAEKVRCGGNGLGGFYTPTGIGTEAEIGKEKKVIDGQEYIFELPLKADVALLKASVVDKKGNMVFAKTTKNFNPLMATAAKVVIVEADKIVEVGEIDQDRVMCSGIFVDYIVGGDK</sequence>
<gene>
    <name evidence="3" type="primary">atoD_11</name>
    <name evidence="3" type="ORF">SDC9_102220</name>
</gene>
<organism evidence="3">
    <name type="scientific">bioreactor metagenome</name>
    <dbReference type="NCBI Taxonomy" id="1076179"/>
    <lineage>
        <taxon>unclassified sequences</taxon>
        <taxon>metagenomes</taxon>
        <taxon>ecological metagenomes</taxon>
    </lineage>
</organism>